<dbReference type="Proteomes" id="UP000190648">
    <property type="component" value="Unassembled WGS sequence"/>
</dbReference>
<feature type="region of interest" description="Disordered" evidence="1">
    <location>
        <begin position="1"/>
        <end position="39"/>
    </location>
</feature>
<accession>A0A1V4JZE4</accession>
<organism evidence="2 3">
    <name type="scientific">Patagioenas fasciata monilis</name>
    <dbReference type="NCBI Taxonomy" id="372326"/>
    <lineage>
        <taxon>Eukaryota</taxon>
        <taxon>Metazoa</taxon>
        <taxon>Chordata</taxon>
        <taxon>Craniata</taxon>
        <taxon>Vertebrata</taxon>
        <taxon>Euteleostomi</taxon>
        <taxon>Archelosauria</taxon>
        <taxon>Archosauria</taxon>
        <taxon>Dinosauria</taxon>
        <taxon>Saurischia</taxon>
        <taxon>Theropoda</taxon>
        <taxon>Coelurosauria</taxon>
        <taxon>Aves</taxon>
        <taxon>Neognathae</taxon>
        <taxon>Neoaves</taxon>
        <taxon>Columbimorphae</taxon>
        <taxon>Columbiformes</taxon>
        <taxon>Columbidae</taxon>
        <taxon>Patagioenas</taxon>
    </lineage>
</organism>
<reference evidence="2 3" key="1">
    <citation type="submission" date="2016-02" db="EMBL/GenBank/DDBJ databases">
        <title>Band-tailed pigeon sequencing and assembly.</title>
        <authorList>
            <person name="Soares A.E."/>
            <person name="Novak B.J."/>
            <person name="Rice E.S."/>
            <person name="O'Connell B."/>
            <person name="Chang D."/>
            <person name="Weber S."/>
            <person name="Shapiro B."/>
        </authorList>
    </citation>
    <scope>NUCLEOTIDE SEQUENCE [LARGE SCALE GENOMIC DNA]</scope>
    <source>
        <strain evidence="2">BTP2013</strain>
        <tissue evidence="2">Blood</tissue>
    </source>
</reference>
<comment type="caution">
    <text evidence="2">The sequence shown here is derived from an EMBL/GenBank/DDBJ whole genome shotgun (WGS) entry which is preliminary data.</text>
</comment>
<name>A0A1V4JZE4_PATFA</name>
<evidence type="ECO:0000313" key="2">
    <source>
        <dbReference type="EMBL" id="OPJ77588.1"/>
    </source>
</evidence>
<dbReference type="EMBL" id="LSYS01005376">
    <property type="protein sequence ID" value="OPJ77588.1"/>
    <property type="molecule type" value="Genomic_DNA"/>
</dbReference>
<gene>
    <name evidence="2" type="ORF">AV530_004715</name>
</gene>
<protein>
    <submittedName>
        <fullName evidence="2">Uncharacterized protein</fullName>
    </submittedName>
</protein>
<keyword evidence="3" id="KW-1185">Reference proteome</keyword>
<dbReference type="AlphaFoldDB" id="A0A1V4JZE4"/>
<evidence type="ECO:0000313" key="3">
    <source>
        <dbReference type="Proteomes" id="UP000190648"/>
    </source>
</evidence>
<evidence type="ECO:0000256" key="1">
    <source>
        <dbReference type="SAM" id="MobiDB-lite"/>
    </source>
</evidence>
<sequence>MEAANARPAPWRSRDREPSGERLSWSEGKGPSEHLLPRVGVLRPRTSKQVLHAWTGNSPSAGSSPVIRSFT</sequence>
<proteinExistence type="predicted"/>